<keyword evidence="1" id="KW-0472">Membrane</keyword>
<dbReference type="KEGG" id="smf:Smon_0245"/>
<dbReference type="HOGENOM" id="CLU_1642799_0_0_0"/>
<dbReference type="OrthoDB" id="95534at2"/>
<dbReference type="Proteomes" id="UP000002072">
    <property type="component" value="Chromosome"/>
</dbReference>
<evidence type="ECO:0000256" key="1">
    <source>
        <dbReference type="SAM" id="Phobius"/>
    </source>
</evidence>
<keyword evidence="1" id="KW-1133">Transmembrane helix</keyword>
<dbReference type="GeneID" id="29673183"/>
<reference evidence="2 3" key="1">
    <citation type="journal article" date="2009" name="Stand. Genomic Sci.">
        <title>Complete genome sequence of Streptobacillus moniliformis type strain (9901T).</title>
        <authorList>
            <person name="Nolan M."/>
            <person name="Gronow S."/>
            <person name="Lapidus A."/>
            <person name="Ivanova N."/>
            <person name="Copeland A."/>
            <person name="Lucas S."/>
            <person name="Del Rio T.G."/>
            <person name="Chen F."/>
            <person name="Tice H."/>
            <person name="Pitluck S."/>
            <person name="Cheng J.F."/>
            <person name="Sims D."/>
            <person name="Meincke L."/>
            <person name="Bruce D."/>
            <person name="Goodwin L."/>
            <person name="Brettin T."/>
            <person name="Han C."/>
            <person name="Detter J.C."/>
            <person name="Ovchinikova G."/>
            <person name="Pati A."/>
            <person name="Mavromatis K."/>
            <person name="Mikhailova N."/>
            <person name="Chen A."/>
            <person name="Palaniappan K."/>
            <person name="Land M."/>
            <person name="Hauser L."/>
            <person name="Chang Y.J."/>
            <person name="Jeffries C.D."/>
            <person name="Rohde M."/>
            <person name="Sproer C."/>
            <person name="Goker M."/>
            <person name="Bristow J."/>
            <person name="Eisen J.A."/>
            <person name="Markowitz V."/>
            <person name="Hugenholtz P."/>
            <person name="Kyrpides N.C."/>
            <person name="Klenk H.P."/>
            <person name="Chain P."/>
        </authorList>
    </citation>
    <scope>NUCLEOTIDE SEQUENCE [LARGE SCALE GENOMIC DNA]</scope>
    <source>
        <strain evidence="3">ATCC 14647 / DSM 12112 / NCTC 10651 / 9901</strain>
    </source>
</reference>
<feature type="transmembrane region" description="Helical" evidence="1">
    <location>
        <begin position="7"/>
        <end position="25"/>
    </location>
</feature>
<keyword evidence="1" id="KW-0812">Transmembrane</keyword>
<gene>
    <name evidence="2" type="ordered locus">Smon_0245</name>
</gene>
<proteinExistence type="predicted"/>
<dbReference type="RefSeq" id="WP_012858288.1">
    <property type="nucleotide sequence ID" value="NC_013515.1"/>
</dbReference>
<dbReference type="STRING" id="519441.Smon_0245"/>
<sequence length="161" mass="19650">MKLQKENLKYILILFALLLSIYLSYENVNEYHFKKDKIILLNKKLEEIEKIDEVVEKVEYKKDEEIEKILIEDNDFLKSIFYFSNYSNLKLIDSSKPIIKEEDKYFERVNVVFKLNGSLVNFYEFLQYVFYADNFIDNREIYMILNGEYFEISLGYYREKL</sequence>
<dbReference type="EMBL" id="CP001779">
    <property type="protein sequence ID" value="ACZ00730.1"/>
    <property type="molecule type" value="Genomic_DNA"/>
</dbReference>
<organism evidence="2 3">
    <name type="scientific">Streptobacillus moniliformis (strain ATCC 14647 / DSM 12112 / NCTC 10651 / 9901)</name>
    <dbReference type="NCBI Taxonomy" id="519441"/>
    <lineage>
        <taxon>Bacteria</taxon>
        <taxon>Fusobacteriati</taxon>
        <taxon>Fusobacteriota</taxon>
        <taxon>Fusobacteriia</taxon>
        <taxon>Fusobacteriales</taxon>
        <taxon>Leptotrichiaceae</taxon>
        <taxon>Streptobacillus</taxon>
    </lineage>
</organism>
<evidence type="ECO:0000313" key="2">
    <source>
        <dbReference type="EMBL" id="ACZ00730.1"/>
    </source>
</evidence>
<protein>
    <submittedName>
        <fullName evidence="2">Uncharacterized protein</fullName>
    </submittedName>
</protein>
<evidence type="ECO:0000313" key="3">
    <source>
        <dbReference type="Proteomes" id="UP000002072"/>
    </source>
</evidence>
<keyword evidence="3" id="KW-1185">Reference proteome</keyword>
<accession>D1AWQ4</accession>
<dbReference type="AlphaFoldDB" id="D1AWQ4"/>
<name>D1AWQ4_STRM9</name>